<reference evidence="1 2" key="1">
    <citation type="submission" date="2012-04" db="EMBL/GenBank/DDBJ databases">
        <authorList>
            <person name="Harkins D.M."/>
            <person name="Madupu R."/>
            <person name="Durkin A.S."/>
            <person name="Torralba M."/>
            <person name="Methe B."/>
            <person name="Sutton G.G."/>
            <person name="Nelson K.E."/>
        </authorList>
    </citation>
    <scope>NUCLEOTIDE SEQUENCE [LARGE SCALE GENOMIC DNA]</scope>
    <source>
        <strain evidence="1 2">VK64</strain>
    </source>
</reference>
<protein>
    <submittedName>
        <fullName evidence="1">Uncharacterized protein</fullName>
    </submittedName>
</protein>
<sequence length="42" mass="5016">MISVEQCTKSVWIVNDFIFQTTPLLLERSSEKFYLNRLSCFK</sequence>
<dbReference type="AlphaFoldDB" id="I2NDH1"/>
<accession>I2NDH1</accession>
<dbReference type="Proteomes" id="UP000004473">
    <property type="component" value="Unassembled WGS sequence"/>
</dbReference>
<evidence type="ECO:0000313" key="1">
    <source>
        <dbReference type="EMBL" id="EIG23882.1"/>
    </source>
</evidence>
<organism evidence="1 2">
    <name type="scientific">Neisseria sicca VK64</name>
    <dbReference type="NCBI Taxonomy" id="1095748"/>
    <lineage>
        <taxon>Bacteria</taxon>
        <taxon>Pseudomonadati</taxon>
        <taxon>Pseudomonadota</taxon>
        <taxon>Betaproteobacteria</taxon>
        <taxon>Neisseriales</taxon>
        <taxon>Neisseriaceae</taxon>
        <taxon>Neisseria</taxon>
    </lineage>
</organism>
<gene>
    <name evidence="1" type="ORF">HMPREF1051_0396</name>
</gene>
<evidence type="ECO:0000313" key="2">
    <source>
        <dbReference type="Proteomes" id="UP000004473"/>
    </source>
</evidence>
<name>I2NDH1_NEISI</name>
<comment type="caution">
    <text evidence="1">The sequence shown here is derived from an EMBL/GenBank/DDBJ whole genome shotgun (WGS) entry which is preliminary data.</text>
</comment>
<dbReference type="EMBL" id="AJMT01000203">
    <property type="protein sequence ID" value="EIG23882.1"/>
    <property type="molecule type" value="Genomic_DNA"/>
</dbReference>
<dbReference type="PATRIC" id="fig|1095748.3.peg.2679"/>
<proteinExistence type="predicted"/>